<comment type="caution">
    <text evidence="1">The sequence shown here is derived from an EMBL/GenBank/DDBJ whole genome shotgun (WGS) entry which is preliminary data.</text>
</comment>
<proteinExistence type="predicted"/>
<accession>A0A645G4R8</accession>
<evidence type="ECO:0000313" key="1">
    <source>
        <dbReference type="EMBL" id="MPN19134.1"/>
    </source>
</evidence>
<reference evidence="1" key="1">
    <citation type="submission" date="2019-08" db="EMBL/GenBank/DDBJ databases">
        <authorList>
            <person name="Kucharzyk K."/>
            <person name="Murdoch R.W."/>
            <person name="Higgins S."/>
            <person name="Loffler F."/>
        </authorList>
    </citation>
    <scope>NUCLEOTIDE SEQUENCE</scope>
</reference>
<organism evidence="1">
    <name type="scientific">bioreactor metagenome</name>
    <dbReference type="NCBI Taxonomy" id="1076179"/>
    <lineage>
        <taxon>unclassified sequences</taxon>
        <taxon>metagenomes</taxon>
        <taxon>ecological metagenomes</taxon>
    </lineage>
</organism>
<dbReference type="AlphaFoldDB" id="A0A645G4R8"/>
<dbReference type="EMBL" id="VSSQ01066630">
    <property type="protein sequence ID" value="MPN19134.1"/>
    <property type="molecule type" value="Genomic_DNA"/>
</dbReference>
<sequence length="77" mass="8882">MFFKIFDRIEHRVVFYLAGNDMAAALLVGNAFDRQVVGFGSAGSEIYLRAGCAKRRRNFFARVVYRPARFVCKRMRA</sequence>
<gene>
    <name evidence="1" type="ORF">SDC9_166500</name>
</gene>
<protein>
    <submittedName>
        <fullName evidence="1">Uncharacterized protein</fullName>
    </submittedName>
</protein>
<name>A0A645G4R8_9ZZZZ</name>